<gene>
    <name evidence="2" type="ORF">PoB_001113900</name>
</gene>
<reference evidence="2 3" key="1">
    <citation type="journal article" date="2021" name="Elife">
        <title>Chloroplast acquisition without the gene transfer in kleptoplastic sea slugs, Plakobranchus ocellatus.</title>
        <authorList>
            <person name="Maeda T."/>
            <person name="Takahashi S."/>
            <person name="Yoshida T."/>
            <person name="Shimamura S."/>
            <person name="Takaki Y."/>
            <person name="Nagai Y."/>
            <person name="Toyoda A."/>
            <person name="Suzuki Y."/>
            <person name="Arimoto A."/>
            <person name="Ishii H."/>
            <person name="Satoh N."/>
            <person name="Nishiyama T."/>
            <person name="Hasebe M."/>
            <person name="Maruyama T."/>
            <person name="Minagawa J."/>
            <person name="Obokata J."/>
            <person name="Shigenobu S."/>
        </authorList>
    </citation>
    <scope>NUCLEOTIDE SEQUENCE [LARGE SCALE GENOMIC DNA]</scope>
</reference>
<accession>A0AAV3YRE6</accession>
<evidence type="ECO:0000313" key="2">
    <source>
        <dbReference type="EMBL" id="GFN84633.1"/>
    </source>
</evidence>
<feature type="region of interest" description="Disordered" evidence="1">
    <location>
        <begin position="34"/>
        <end position="57"/>
    </location>
</feature>
<keyword evidence="3" id="KW-1185">Reference proteome</keyword>
<dbReference type="AlphaFoldDB" id="A0AAV3YRE6"/>
<comment type="caution">
    <text evidence="2">The sequence shown here is derived from an EMBL/GenBank/DDBJ whole genome shotgun (WGS) entry which is preliminary data.</text>
</comment>
<protein>
    <submittedName>
        <fullName evidence="2">Uncharacterized protein</fullName>
    </submittedName>
</protein>
<dbReference type="Proteomes" id="UP000735302">
    <property type="component" value="Unassembled WGS sequence"/>
</dbReference>
<sequence length="105" mass="11773">MLKVLLLLENQKNTWHLSHPLHLTALFTAENHASKKSKGVAMNKPMHKPRKLKNGYEQGDNVAVPVPIVDRGRGDPRNILSIITDRRKDTDQYRKGVKAGILSGV</sequence>
<proteinExistence type="predicted"/>
<organism evidence="2 3">
    <name type="scientific">Plakobranchus ocellatus</name>
    <dbReference type="NCBI Taxonomy" id="259542"/>
    <lineage>
        <taxon>Eukaryota</taxon>
        <taxon>Metazoa</taxon>
        <taxon>Spiralia</taxon>
        <taxon>Lophotrochozoa</taxon>
        <taxon>Mollusca</taxon>
        <taxon>Gastropoda</taxon>
        <taxon>Heterobranchia</taxon>
        <taxon>Euthyneura</taxon>
        <taxon>Panpulmonata</taxon>
        <taxon>Sacoglossa</taxon>
        <taxon>Placobranchoidea</taxon>
        <taxon>Plakobranchidae</taxon>
        <taxon>Plakobranchus</taxon>
    </lineage>
</organism>
<evidence type="ECO:0000313" key="3">
    <source>
        <dbReference type="Proteomes" id="UP000735302"/>
    </source>
</evidence>
<name>A0AAV3YRE6_9GAST</name>
<dbReference type="EMBL" id="BLXT01001321">
    <property type="protein sequence ID" value="GFN84633.1"/>
    <property type="molecule type" value="Genomic_DNA"/>
</dbReference>
<evidence type="ECO:0000256" key="1">
    <source>
        <dbReference type="SAM" id="MobiDB-lite"/>
    </source>
</evidence>